<evidence type="ECO:0000256" key="1">
    <source>
        <dbReference type="ARBA" id="ARBA00004123"/>
    </source>
</evidence>
<evidence type="ECO:0008006" key="9">
    <source>
        <dbReference type="Google" id="ProtNLM"/>
    </source>
</evidence>
<dbReference type="EMBL" id="CP093347">
    <property type="protein sequence ID" value="WOH01328.1"/>
    <property type="molecule type" value="Genomic_DNA"/>
</dbReference>
<dbReference type="Gramene" id="KZM94848">
    <property type="protein sequence ID" value="KZM94848"/>
    <property type="gene ID" value="DCAR_018090"/>
</dbReference>
<dbReference type="AlphaFoldDB" id="A0A164YQL2"/>
<evidence type="ECO:0000256" key="3">
    <source>
        <dbReference type="ARBA" id="ARBA00023163"/>
    </source>
</evidence>
<dbReference type="GO" id="GO:0042797">
    <property type="term" value="P:tRNA transcription by RNA polymerase III"/>
    <property type="evidence" value="ECO:0007669"/>
    <property type="project" value="TreeGrafter"/>
</dbReference>
<feature type="region of interest" description="Disordered" evidence="5">
    <location>
        <begin position="1"/>
        <end position="87"/>
    </location>
</feature>
<keyword evidence="8" id="KW-1185">Reference proteome</keyword>
<comment type="subcellular location">
    <subcellularLocation>
        <location evidence="1">Nucleus</location>
    </subcellularLocation>
</comment>
<reference evidence="6" key="1">
    <citation type="journal article" date="2016" name="Nat. Genet.">
        <title>A high-quality carrot genome assembly provides new insights into carotenoid accumulation and asterid genome evolution.</title>
        <authorList>
            <person name="Iorizzo M."/>
            <person name="Ellison S."/>
            <person name="Senalik D."/>
            <person name="Zeng P."/>
            <person name="Satapoomin P."/>
            <person name="Huang J."/>
            <person name="Bowman M."/>
            <person name="Iovene M."/>
            <person name="Sanseverino W."/>
            <person name="Cavagnaro P."/>
            <person name="Yildiz M."/>
            <person name="Macko-Podgorni A."/>
            <person name="Moranska E."/>
            <person name="Grzebelus E."/>
            <person name="Grzebelus D."/>
            <person name="Ashrafi H."/>
            <person name="Zheng Z."/>
            <person name="Cheng S."/>
            <person name="Spooner D."/>
            <person name="Van Deynze A."/>
            <person name="Simon P."/>
        </authorList>
    </citation>
    <scope>NUCLEOTIDE SEQUENCE [LARGE SCALE GENOMIC DNA]</scope>
    <source>
        <tissue evidence="6">Leaf</tissue>
    </source>
</reference>
<dbReference type="EMBL" id="LNRQ01000005">
    <property type="protein sequence ID" value="KZM94848.1"/>
    <property type="molecule type" value="Genomic_DNA"/>
</dbReference>
<feature type="compositionally biased region" description="Basic residues" evidence="5">
    <location>
        <begin position="10"/>
        <end position="28"/>
    </location>
</feature>
<dbReference type="KEGG" id="dcr:108220512"/>
<dbReference type="PANTHER" id="PTHR13408">
    <property type="entry name" value="DNA-DIRECTED RNA POLYMERASE III"/>
    <property type="match status" value="1"/>
</dbReference>
<dbReference type="OrthoDB" id="5836119at2759"/>
<protein>
    <recommendedName>
        <fullName evidence="9">DNA-directed RNA polymerase III subunit RPC4</fullName>
    </recommendedName>
</protein>
<reference evidence="7" key="2">
    <citation type="submission" date="2022-03" db="EMBL/GenBank/DDBJ databases">
        <title>Draft title - Genomic analysis of global carrot germplasm unveils the trajectory of domestication and the origin of high carotenoid orange carrot.</title>
        <authorList>
            <person name="Iorizzo M."/>
            <person name="Ellison S."/>
            <person name="Senalik D."/>
            <person name="Macko-Podgorni A."/>
            <person name="Grzebelus D."/>
            <person name="Bostan H."/>
            <person name="Rolling W."/>
            <person name="Curaba J."/>
            <person name="Simon P."/>
        </authorList>
    </citation>
    <scope>NUCLEOTIDE SEQUENCE</scope>
    <source>
        <tissue evidence="7">Leaf</tissue>
    </source>
</reference>
<evidence type="ECO:0000256" key="5">
    <source>
        <dbReference type="SAM" id="MobiDB-lite"/>
    </source>
</evidence>
<evidence type="ECO:0000313" key="7">
    <source>
        <dbReference type="EMBL" id="WOH01328.1"/>
    </source>
</evidence>
<evidence type="ECO:0000256" key="2">
    <source>
        <dbReference type="ARBA" id="ARBA00022478"/>
    </source>
</evidence>
<keyword evidence="2" id="KW-0240">DNA-directed RNA polymerase</keyword>
<dbReference type="STRING" id="79200.A0A164YQL2"/>
<feature type="compositionally biased region" description="Basic and acidic residues" evidence="5">
    <location>
        <begin position="52"/>
        <end position="68"/>
    </location>
</feature>
<evidence type="ECO:0000313" key="6">
    <source>
        <dbReference type="EMBL" id="KZM94848.1"/>
    </source>
</evidence>
<dbReference type="GO" id="GO:0005666">
    <property type="term" value="C:RNA polymerase III complex"/>
    <property type="evidence" value="ECO:0007669"/>
    <property type="project" value="InterPro"/>
</dbReference>
<dbReference type="GO" id="GO:0003677">
    <property type="term" value="F:DNA binding"/>
    <property type="evidence" value="ECO:0007669"/>
    <property type="project" value="InterPro"/>
</dbReference>
<dbReference type="PANTHER" id="PTHR13408:SF0">
    <property type="entry name" value="DNA-DIRECTED RNA POLYMERASE III SUBUNIT RPC4"/>
    <property type="match status" value="1"/>
</dbReference>
<dbReference type="Proteomes" id="UP000077755">
    <property type="component" value="Chromosome 5"/>
</dbReference>
<dbReference type="OMA" id="ELPGGYM"/>
<accession>A0A164YQL2</accession>
<organism evidence="6">
    <name type="scientific">Daucus carota subsp. sativus</name>
    <name type="common">Carrot</name>
    <dbReference type="NCBI Taxonomy" id="79200"/>
    <lineage>
        <taxon>Eukaryota</taxon>
        <taxon>Viridiplantae</taxon>
        <taxon>Streptophyta</taxon>
        <taxon>Embryophyta</taxon>
        <taxon>Tracheophyta</taxon>
        <taxon>Spermatophyta</taxon>
        <taxon>Magnoliopsida</taxon>
        <taxon>eudicotyledons</taxon>
        <taxon>Gunneridae</taxon>
        <taxon>Pentapetalae</taxon>
        <taxon>asterids</taxon>
        <taxon>campanulids</taxon>
        <taxon>Apiales</taxon>
        <taxon>Apiaceae</taxon>
        <taxon>Apioideae</taxon>
        <taxon>Scandiceae</taxon>
        <taxon>Daucinae</taxon>
        <taxon>Daucus</taxon>
        <taxon>Daucus sect. Daucus</taxon>
    </lineage>
</organism>
<evidence type="ECO:0000256" key="4">
    <source>
        <dbReference type="ARBA" id="ARBA00023242"/>
    </source>
</evidence>
<keyword evidence="4" id="KW-0539">Nucleus</keyword>
<evidence type="ECO:0000313" key="8">
    <source>
        <dbReference type="Proteomes" id="UP000077755"/>
    </source>
</evidence>
<keyword evidence="3" id="KW-0804">Transcription</keyword>
<dbReference type="Pfam" id="PF05132">
    <property type="entry name" value="RNA_pol_Rpc4"/>
    <property type="match status" value="1"/>
</dbReference>
<gene>
    <name evidence="6" type="ORF">DCAR_018090</name>
    <name evidence="7" type="ORF">DCAR_0520710</name>
</gene>
<name>A0A164YQL2_DAUCS</name>
<sequence length="385" mass="42017">MDLDGSPSKPKARKVKFAPKGPPPRRKLPVAPKTEEEIDARDEEAAQALFRRANERRGKREPKVDKKSSVHVAFGGRSETSTSLTKWGRPKEGIFSKTEDLVLHDSAQSYKQNTVSSLLNSATDETGGGPLVCFDTSHQKLEKDYIEPWDYNHSFYPVTLPLRRPYSGDPEILDQAEFGEGGPAKEYDEELTNSAAELGLLTENKDTQMLFFQLPPNLPLFRSRAGADATVDNSKISESESALCTGREQETARSLTPLRGADALAKAKGKEKVGQGGTGISHGVSPALKGVEIIGRSMLSRKKNEHLENLPAGYMGKMLVYKNGAIKLKLGDILYDVSAGSSCNFAQDVAAINTVDKECCFLGEIGKRAVVTPDQSLYDNVIDLT</sequence>
<dbReference type="InterPro" id="IPR007811">
    <property type="entry name" value="RPC4"/>
</dbReference>
<proteinExistence type="predicted"/>